<proteinExistence type="predicted"/>
<reference evidence="1 2" key="1">
    <citation type="journal article" date="2010" name="J. Bacteriol.">
        <title>Complete genome sequence of the thermophilic, obligately chemolithoautotrophic hydrogen-oxidizing bacterium Hydrogenobacter thermophilus TK-6.</title>
        <authorList>
            <person name="Arai H."/>
            <person name="Kanbe H."/>
            <person name="Ishii M."/>
            <person name="Igarashi Y."/>
        </authorList>
    </citation>
    <scope>NUCLEOTIDE SEQUENCE [LARGE SCALE GENOMIC DNA]</scope>
    <source>
        <strain evidence="2">DSM 6534 / IAM 12695 / TK-6 [Tokyo]</strain>
    </source>
</reference>
<dbReference type="STRING" id="608538.HTH_1066"/>
<keyword evidence="2" id="KW-1185">Reference proteome</keyword>
<dbReference type="KEGG" id="hth:HTH_1066"/>
<dbReference type="Proteomes" id="UP000002574">
    <property type="component" value="Chromosome"/>
</dbReference>
<dbReference type="KEGG" id="hte:Hydth_1060"/>
<evidence type="ECO:0000313" key="2">
    <source>
        <dbReference type="Proteomes" id="UP000002574"/>
    </source>
</evidence>
<evidence type="ECO:0000313" key="1">
    <source>
        <dbReference type="EMBL" id="BAI69524.1"/>
    </source>
</evidence>
<accession>D3DI72</accession>
<name>D3DI72_HYDTT</name>
<dbReference type="AlphaFoldDB" id="D3DI72"/>
<protein>
    <submittedName>
        <fullName evidence="1">Uncharacterized protein</fullName>
    </submittedName>
</protein>
<dbReference type="RefSeq" id="WP_012963704.1">
    <property type="nucleotide sequence ID" value="NC_013799.1"/>
</dbReference>
<dbReference type="EMBL" id="AP011112">
    <property type="protein sequence ID" value="BAI69524.1"/>
    <property type="molecule type" value="Genomic_DNA"/>
</dbReference>
<dbReference type="OrthoDB" id="15659at2"/>
<sequence length="85" mass="10290">MRRLAITFLLVLGLLSVSTAHERVFFSVGLNLGVPHYCPDRVVYVERPVIYRPYYYPPPVYYVPVERVIIIHKHKHWKHWRDWDD</sequence>
<organism evidence="1 2">
    <name type="scientific">Hydrogenobacter thermophilus (strain DSM 6534 / IAM 12695 / TK-6)</name>
    <dbReference type="NCBI Taxonomy" id="608538"/>
    <lineage>
        <taxon>Bacteria</taxon>
        <taxon>Pseudomonadati</taxon>
        <taxon>Aquificota</taxon>
        <taxon>Aquificia</taxon>
        <taxon>Aquificales</taxon>
        <taxon>Aquificaceae</taxon>
        <taxon>Hydrogenobacter</taxon>
    </lineage>
</organism>
<gene>
    <name evidence="1" type="ordered locus">HTH_1066</name>
</gene>